<evidence type="ECO:0000256" key="10">
    <source>
        <dbReference type="SAM" id="Phobius"/>
    </source>
</evidence>
<evidence type="ECO:0000256" key="9">
    <source>
        <dbReference type="SAM" id="MobiDB-lite"/>
    </source>
</evidence>
<dbReference type="CDD" id="cd18577">
    <property type="entry name" value="ABC_6TM_Pgp_ABCB1_D1_like"/>
    <property type="match status" value="1"/>
</dbReference>
<evidence type="ECO:0000256" key="8">
    <source>
        <dbReference type="ARBA" id="ARBA00023136"/>
    </source>
</evidence>
<comment type="subcellular location">
    <subcellularLocation>
        <location evidence="1">Membrane</location>
        <topology evidence="1">Multi-pass membrane protein</topology>
    </subcellularLocation>
</comment>
<feature type="region of interest" description="Disordered" evidence="9">
    <location>
        <begin position="673"/>
        <end position="704"/>
    </location>
</feature>
<evidence type="ECO:0000256" key="4">
    <source>
        <dbReference type="ARBA" id="ARBA00022692"/>
    </source>
</evidence>
<evidence type="ECO:0000259" key="12">
    <source>
        <dbReference type="PROSITE" id="PS50929"/>
    </source>
</evidence>
<keyword evidence="4 10" id="KW-0812">Transmembrane</keyword>
<dbReference type="InterPro" id="IPR011527">
    <property type="entry name" value="ABC1_TM_dom"/>
</dbReference>
<dbReference type="SMART" id="SM00382">
    <property type="entry name" value="AAA"/>
    <property type="match status" value="2"/>
</dbReference>
<feature type="transmembrane region" description="Helical" evidence="10">
    <location>
        <begin position="58"/>
        <end position="81"/>
    </location>
</feature>
<feature type="compositionally biased region" description="Basic and acidic residues" evidence="9">
    <location>
        <begin position="1"/>
        <end position="13"/>
    </location>
</feature>
<dbReference type="SUPFAM" id="SSF52540">
    <property type="entry name" value="P-loop containing nucleoside triphosphate hydrolases"/>
    <property type="match status" value="2"/>
</dbReference>
<dbReference type="CDD" id="cd03249">
    <property type="entry name" value="ABC_MTABC3_MDL1_MDL2"/>
    <property type="match status" value="2"/>
</dbReference>
<evidence type="ECO:0000256" key="1">
    <source>
        <dbReference type="ARBA" id="ARBA00004141"/>
    </source>
</evidence>
<keyword evidence="6" id="KW-0067">ATP-binding</keyword>
<feature type="domain" description="ABC transporter" evidence="11">
    <location>
        <begin position="431"/>
        <end position="669"/>
    </location>
</feature>
<feature type="compositionally biased region" description="Basic and acidic residues" evidence="9">
    <location>
        <begin position="25"/>
        <end position="38"/>
    </location>
</feature>
<dbReference type="InterPro" id="IPR036640">
    <property type="entry name" value="ABC1_TM_sf"/>
</dbReference>
<comment type="similarity">
    <text evidence="2">Belongs to the ABC transporter superfamily. ABCB family. Multidrug resistance exporter (TC 3.A.1.201) subfamily.</text>
</comment>
<feature type="domain" description="ABC transmembrane type-1" evidence="12">
    <location>
        <begin position="1023"/>
        <end position="1320"/>
    </location>
</feature>
<dbReference type="Gene3D" id="1.20.1560.10">
    <property type="entry name" value="ABC transporter type 1, transmembrane domain"/>
    <property type="match status" value="3"/>
</dbReference>
<dbReference type="EMBL" id="CAICTM010000083">
    <property type="protein sequence ID" value="CAB9500444.1"/>
    <property type="molecule type" value="Genomic_DNA"/>
</dbReference>
<dbReference type="GO" id="GO:0015421">
    <property type="term" value="F:ABC-type oligopeptide transporter activity"/>
    <property type="evidence" value="ECO:0007669"/>
    <property type="project" value="TreeGrafter"/>
</dbReference>
<feature type="transmembrane region" description="Helical" evidence="10">
    <location>
        <begin position="1019"/>
        <end position="1043"/>
    </location>
</feature>
<name>A0A9N8DGS6_9STRA</name>
<evidence type="ECO:0000259" key="11">
    <source>
        <dbReference type="PROSITE" id="PS50893"/>
    </source>
</evidence>
<dbReference type="InterPro" id="IPR017871">
    <property type="entry name" value="ABC_transporter-like_CS"/>
</dbReference>
<sequence length="1393" mass="151425">MKETDLRTDRAEAGDMAPATGNGDQNKDEPNEEKNEEIKPQASIAEVFSFAKTTKVKLLIVAALLAAIVSGLVLPAFVFYFAEVFEDLGGDPSSDEFLGNIRTMAYSLMILGVIAFTFMSLQTTLMETAAGEMTAELKKQWLMALLRQDMAYFDVKDVASQAPIITNNGRQFRRGVGAKLVAGVQFIVTFVGGIAYSFYASWRTSLVLLAISPFMTASAMLLVKLNTTTTARKNESYAKAGSIVNMTVSSIRTILSLNSVQVVIDKFVEATEEACTGAISQTHLLGFANGSQMASMLLAFIPVILYGSYLMYTDVRETGCDPSGAIAGNETCDPAGKDVFGALMGITICASVLPQVSVAIEAISSARVACFPAIAAMNRTISGGEGNNTSSSQEASEEHGPIRRGGSTLPKYEIDSSSEAGLKPQSVSGSIRFDNVSFAYPTRMESEVFSGFSLDVEAGKTVALVGPSGSGKSTIVQLIERFYDPVSGLITLDGIDIKSLNVKWLRQQIGLVNQEPCLFPMSIRDNIKVTCPDATDEEVEQAAKTANAHEFIMSFNEGYNTQVGDKGSQLSGGQKQRIAIARVLLKKCSILLLDEATSALDSESEAVVQLAIDNLMKSRNLTTIVVAHRLSTVMNADVIAVVDGGRIVEQGKHDELLAKPGKYFELVKAQQLDKEKPDDGSGGNETDTEPASASPSRASSFMENGEGADSIAPIIRLNGVSFAYPSRPKNTIFHHLNLSIRKGETLAFVGPSGHGKSSIIQLLEAFYRPTEGKIDFLGHDMKDINVSWMRDQIGLVAQEPTMFDLTIAENIRFGCQNATQADIEEAAKKANAHDFIAKFPQGYNTPMGEGGQQVSGGQKQRIAIARCLVRKPKVILLDEATSALDSASEGIVQEALDKIMADANQTTIVIAHRLSTIRNADRIAVIAHGRVVEIGTHNELMARPHGQYRRLQSLQNLDEAKHSNASTGGVFSSVSESTKVKGQIKEETKNNKEEEVGDVGADRAKTLAARARLLGREDWPFYILGGVGAVMAGFFFPAFGFVFADMVDVLYYPVLPCNATAEVCSEIWDSVADDMRDDSQRVFYEVLTIMVITLVGNMLLFYGFGTAAERMNKRIRDAAFKSLVVQEVGWHDLHPPAAIVAQMAEDTAMLHAFAGEPIRTFSISVSSVLVGLIISFVYMWPFALVCLGILPFMAFGAEMEMAMYNGEDEGDESDDHKHSSSQIAVESISNIRTVAALTLEPDRLSIYSQSLAEEDPTPIRSNFIKGCSIGLGQFVQMWGMALMFWWGGWLLRNHGDSFTYRDYLISMFGLFFSLYGLALAFEGMVDKDKAKLAALRVFELIDRASLIDPLSEEGMKDLCYDSVTGMSSEDFKYDDLTSDGVMHSLMAANEFFV</sequence>
<organism evidence="13 14">
    <name type="scientific">Seminavis robusta</name>
    <dbReference type="NCBI Taxonomy" id="568900"/>
    <lineage>
        <taxon>Eukaryota</taxon>
        <taxon>Sar</taxon>
        <taxon>Stramenopiles</taxon>
        <taxon>Ochrophyta</taxon>
        <taxon>Bacillariophyta</taxon>
        <taxon>Bacillariophyceae</taxon>
        <taxon>Bacillariophycidae</taxon>
        <taxon>Naviculales</taxon>
        <taxon>Naviculaceae</taxon>
        <taxon>Seminavis</taxon>
    </lineage>
</organism>
<keyword evidence="5" id="KW-0547">Nucleotide-binding</keyword>
<evidence type="ECO:0000256" key="6">
    <source>
        <dbReference type="ARBA" id="ARBA00022840"/>
    </source>
</evidence>
<feature type="region of interest" description="Disordered" evidence="9">
    <location>
        <begin position="382"/>
        <end position="425"/>
    </location>
</feature>
<dbReference type="Pfam" id="PF00005">
    <property type="entry name" value="ABC_tran"/>
    <property type="match status" value="2"/>
</dbReference>
<comment type="caution">
    <text evidence="13">The sequence shown here is derived from an EMBL/GenBank/DDBJ whole genome shotgun (WGS) entry which is preliminary data.</text>
</comment>
<keyword evidence="3" id="KW-0813">Transport</keyword>
<dbReference type="Proteomes" id="UP001153069">
    <property type="component" value="Unassembled WGS sequence"/>
</dbReference>
<dbReference type="PROSITE" id="PS50929">
    <property type="entry name" value="ABC_TM1F"/>
    <property type="match status" value="2"/>
</dbReference>
<dbReference type="InterPro" id="IPR003439">
    <property type="entry name" value="ABC_transporter-like_ATP-bd"/>
</dbReference>
<evidence type="ECO:0000313" key="13">
    <source>
        <dbReference type="EMBL" id="CAB9500444.1"/>
    </source>
</evidence>
<proteinExistence type="inferred from homology"/>
<dbReference type="FunFam" id="3.40.50.300:FF:000205">
    <property type="entry name" value="ABC transporter B family member 4"/>
    <property type="match status" value="1"/>
</dbReference>
<evidence type="ECO:0000256" key="3">
    <source>
        <dbReference type="ARBA" id="ARBA00022448"/>
    </source>
</evidence>
<dbReference type="GO" id="GO:0005743">
    <property type="term" value="C:mitochondrial inner membrane"/>
    <property type="evidence" value="ECO:0007669"/>
    <property type="project" value="TreeGrafter"/>
</dbReference>
<feature type="transmembrane region" description="Helical" evidence="10">
    <location>
        <begin position="205"/>
        <end position="223"/>
    </location>
</feature>
<dbReference type="GO" id="GO:0090374">
    <property type="term" value="P:oligopeptide export from mitochondrion"/>
    <property type="evidence" value="ECO:0007669"/>
    <property type="project" value="TreeGrafter"/>
</dbReference>
<feature type="transmembrane region" description="Helical" evidence="10">
    <location>
        <begin position="180"/>
        <end position="199"/>
    </location>
</feature>
<dbReference type="Pfam" id="PF00664">
    <property type="entry name" value="ABC_membrane"/>
    <property type="match status" value="2"/>
</dbReference>
<feature type="transmembrane region" description="Helical" evidence="10">
    <location>
        <begin position="1168"/>
        <end position="1195"/>
    </location>
</feature>
<evidence type="ECO:0000313" key="14">
    <source>
        <dbReference type="Proteomes" id="UP001153069"/>
    </source>
</evidence>
<dbReference type="CDD" id="cd18578">
    <property type="entry name" value="ABC_6TM_Pgp_ABCB1_D2_like"/>
    <property type="match status" value="1"/>
</dbReference>
<feature type="domain" description="ABC transporter" evidence="11">
    <location>
        <begin position="715"/>
        <end position="953"/>
    </location>
</feature>
<dbReference type="OrthoDB" id="6500128at2759"/>
<protein>
    <submittedName>
        <fullName evidence="13">Leptomycin B resistance protein pmd1</fullName>
    </submittedName>
</protein>
<dbReference type="PANTHER" id="PTHR43394">
    <property type="entry name" value="ATP-DEPENDENT PERMEASE MDL1, MITOCHONDRIAL"/>
    <property type="match status" value="1"/>
</dbReference>
<feature type="compositionally biased region" description="Low complexity" evidence="9">
    <location>
        <begin position="690"/>
        <end position="700"/>
    </location>
</feature>
<dbReference type="InterPro" id="IPR003593">
    <property type="entry name" value="AAA+_ATPase"/>
</dbReference>
<feature type="transmembrane region" description="Helical" evidence="10">
    <location>
        <begin position="293"/>
        <end position="312"/>
    </location>
</feature>
<evidence type="ECO:0000256" key="7">
    <source>
        <dbReference type="ARBA" id="ARBA00022989"/>
    </source>
</evidence>
<dbReference type="Gene3D" id="3.40.50.300">
    <property type="entry name" value="P-loop containing nucleotide triphosphate hydrolases"/>
    <property type="match status" value="2"/>
</dbReference>
<keyword evidence="8 10" id="KW-0472">Membrane</keyword>
<dbReference type="PANTHER" id="PTHR43394:SF27">
    <property type="entry name" value="ATP-DEPENDENT TRANSLOCASE ABCB1-LIKE"/>
    <property type="match status" value="1"/>
</dbReference>
<feature type="domain" description="ABC transmembrane type-1" evidence="12">
    <location>
        <begin position="61"/>
        <end position="311"/>
    </location>
</feature>
<keyword evidence="14" id="KW-1185">Reference proteome</keyword>
<feature type="transmembrane region" description="Helical" evidence="10">
    <location>
        <begin position="101"/>
        <end position="121"/>
    </location>
</feature>
<evidence type="ECO:0000256" key="5">
    <source>
        <dbReference type="ARBA" id="ARBA00022741"/>
    </source>
</evidence>
<dbReference type="FunFam" id="3.40.50.300:FF:000916">
    <property type="entry name" value="ABC transporter B family member 9"/>
    <property type="match status" value="1"/>
</dbReference>
<dbReference type="InterPro" id="IPR039421">
    <property type="entry name" value="Type_1_exporter"/>
</dbReference>
<feature type="compositionally biased region" description="Polar residues" evidence="9">
    <location>
        <begin position="415"/>
        <end position="425"/>
    </location>
</feature>
<dbReference type="PROSITE" id="PS50893">
    <property type="entry name" value="ABC_TRANSPORTER_2"/>
    <property type="match status" value="2"/>
</dbReference>
<dbReference type="SUPFAM" id="SSF90123">
    <property type="entry name" value="ABC transporter transmembrane region"/>
    <property type="match status" value="2"/>
</dbReference>
<feature type="region of interest" description="Disordered" evidence="9">
    <location>
        <begin position="1"/>
        <end position="38"/>
    </location>
</feature>
<gene>
    <name evidence="13" type="ORF">SEMRO_84_G044670.1</name>
</gene>
<dbReference type="GO" id="GO:0005524">
    <property type="term" value="F:ATP binding"/>
    <property type="evidence" value="ECO:0007669"/>
    <property type="project" value="UniProtKB-KW"/>
</dbReference>
<dbReference type="GO" id="GO:0016887">
    <property type="term" value="F:ATP hydrolysis activity"/>
    <property type="evidence" value="ECO:0007669"/>
    <property type="project" value="InterPro"/>
</dbReference>
<dbReference type="InterPro" id="IPR027417">
    <property type="entry name" value="P-loop_NTPase"/>
</dbReference>
<feature type="transmembrane region" description="Helical" evidence="10">
    <location>
        <begin position="1269"/>
        <end position="1291"/>
    </location>
</feature>
<feature type="transmembrane region" description="Helical" evidence="10">
    <location>
        <begin position="1082"/>
        <end position="1104"/>
    </location>
</feature>
<dbReference type="PROSITE" id="PS00211">
    <property type="entry name" value="ABC_TRANSPORTER_1"/>
    <property type="match status" value="2"/>
</dbReference>
<reference evidence="13" key="1">
    <citation type="submission" date="2020-06" db="EMBL/GenBank/DDBJ databases">
        <authorList>
            <consortium name="Plant Systems Biology data submission"/>
        </authorList>
    </citation>
    <scope>NUCLEOTIDE SEQUENCE</scope>
    <source>
        <strain evidence="13">D6</strain>
    </source>
</reference>
<feature type="transmembrane region" description="Helical" evidence="10">
    <location>
        <begin position="1303"/>
        <end position="1321"/>
    </location>
</feature>
<accession>A0A9N8DGS6</accession>
<evidence type="ECO:0000256" key="2">
    <source>
        <dbReference type="ARBA" id="ARBA00007577"/>
    </source>
</evidence>
<keyword evidence="7 10" id="KW-1133">Transmembrane helix</keyword>